<evidence type="ECO:0000256" key="5">
    <source>
        <dbReference type="ARBA" id="ARBA00023136"/>
    </source>
</evidence>
<evidence type="ECO:0000256" key="1">
    <source>
        <dbReference type="ARBA" id="ARBA00004651"/>
    </source>
</evidence>
<reference evidence="8 9" key="1">
    <citation type="submission" date="2020-09" db="EMBL/GenBank/DDBJ databases">
        <title>Characterization of Treponema spp. from bovine digital dermatitis in Korea.</title>
        <authorList>
            <person name="Espiritu H.M."/>
            <person name="Cho Y.I."/>
            <person name="Mamuad L."/>
        </authorList>
    </citation>
    <scope>NUCLEOTIDE SEQUENCE [LARGE SCALE GENOMIC DNA]</scope>
    <source>
        <strain evidence="8 9">KS1</strain>
    </source>
</reference>
<evidence type="ECO:0000259" key="7">
    <source>
        <dbReference type="Pfam" id="PF09335"/>
    </source>
</evidence>
<evidence type="ECO:0000256" key="6">
    <source>
        <dbReference type="RuleBase" id="RU366058"/>
    </source>
</evidence>
<keyword evidence="2 6" id="KW-1003">Cell membrane</keyword>
<dbReference type="Pfam" id="PF09335">
    <property type="entry name" value="VTT_dom"/>
    <property type="match status" value="1"/>
</dbReference>
<dbReference type="EMBL" id="CP061839">
    <property type="protein sequence ID" value="QOW60100.1"/>
    <property type="molecule type" value="Genomic_DNA"/>
</dbReference>
<dbReference type="PANTHER" id="PTHR12677:SF59">
    <property type="entry name" value="GOLGI APPARATUS MEMBRANE PROTEIN TVP38-RELATED"/>
    <property type="match status" value="1"/>
</dbReference>
<sequence>MSGKLHKNFTDKQRKIIAVFVLFLFTVLSIVVYIFWGKPIIDFVTNAQRVHEYVRLNPVLSRLFFCTAVFFQVIFAIIPGEPFELGAGYAFGAIEGCIICLVGIFAASAVIFLTVKRFGRPVVELFIPPEKIESVKIFQNKKKLNLITFIVFFIPGTPKDLLTYTAALTPIKMRDWLFISTLARTPSIITSTVAGKVFAENRYMLAFIFFAAGGLIAVFGMFIFHKINGK</sequence>
<evidence type="ECO:0000256" key="3">
    <source>
        <dbReference type="ARBA" id="ARBA00022692"/>
    </source>
</evidence>
<organism evidence="8 9">
    <name type="scientific">Treponema pedis</name>
    <dbReference type="NCBI Taxonomy" id="409322"/>
    <lineage>
        <taxon>Bacteria</taxon>
        <taxon>Pseudomonadati</taxon>
        <taxon>Spirochaetota</taxon>
        <taxon>Spirochaetia</taxon>
        <taxon>Spirochaetales</taxon>
        <taxon>Treponemataceae</taxon>
        <taxon>Treponema</taxon>
    </lineage>
</organism>
<name>A0A7S6WMX5_9SPIR</name>
<keyword evidence="3 6" id="KW-0812">Transmembrane</keyword>
<feature type="domain" description="VTT" evidence="7">
    <location>
        <begin position="78"/>
        <end position="196"/>
    </location>
</feature>
<feature type="transmembrane region" description="Helical" evidence="6">
    <location>
        <begin position="90"/>
        <end position="115"/>
    </location>
</feature>
<protein>
    <recommendedName>
        <fullName evidence="6">TVP38/TMEM64 family membrane protein</fullName>
    </recommendedName>
</protein>
<accession>A0A7S6WMX5</accession>
<dbReference type="InterPro" id="IPR015414">
    <property type="entry name" value="TMEM64"/>
</dbReference>
<dbReference type="GO" id="GO:0005886">
    <property type="term" value="C:plasma membrane"/>
    <property type="evidence" value="ECO:0007669"/>
    <property type="project" value="UniProtKB-SubCell"/>
</dbReference>
<dbReference type="AlphaFoldDB" id="A0A7S6WMX5"/>
<keyword evidence="4 6" id="KW-1133">Transmembrane helix</keyword>
<dbReference type="RefSeq" id="WP_038099469.1">
    <property type="nucleotide sequence ID" value="NZ_CP061839.1"/>
</dbReference>
<comment type="similarity">
    <text evidence="6">Belongs to the TVP38/TMEM64 family.</text>
</comment>
<proteinExistence type="inferred from homology"/>
<gene>
    <name evidence="8" type="ORF">IFE08_09620</name>
</gene>
<evidence type="ECO:0000313" key="8">
    <source>
        <dbReference type="EMBL" id="QOW60100.1"/>
    </source>
</evidence>
<dbReference type="PANTHER" id="PTHR12677">
    <property type="entry name" value="GOLGI APPARATUS MEMBRANE PROTEIN TVP38-RELATED"/>
    <property type="match status" value="1"/>
</dbReference>
<feature type="transmembrane region" description="Helical" evidence="6">
    <location>
        <begin position="59"/>
        <end position="78"/>
    </location>
</feature>
<feature type="transmembrane region" description="Helical" evidence="6">
    <location>
        <begin position="16"/>
        <end position="36"/>
    </location>
</feature>
<comment type="caution">
    <text evidence="6">Lacks conserved residue(s) required for the propagation of feature annotation.</text>
</comment>
<evidence type="ECO:0000313" key="9">
    <source>
        <dbReference type="Proteomes" id="UP000593915"/>
    </source>
</evidence>
<dbReference type="InterPro" id="IPR032816">
    <property type="entry name" value="VTT_dom"/>
</dbReference>
<keyword evidence="5 6" id="KW-0472">Membrane</keyword>
<feature type="transmembrane region" description="Helical" evidence="6">
    <location>
        <begin position="203"/>
        <end position="224"/>
    </location>
</feature>
<comment type="subcellular location">
    <subcellularLocation>
        <location evidence="1 6">Cell membrane</location>
        <topology evidence="1 6">Multi-pass membrane protein</topology>
    </subcellularLocation>
</comment>
<evidence type="ECO:0000256" key="4">
    <source>
        <dbReference type="ARBA" id="ARBA00022989"/>
    </source>
</evidence>
<dbReference type="Proteomes" id="UP000593915">
    <property type="component" value="Chromosome"/>
</dbReference>
<evidence type="ECO:0000256" key="2">
    <source>
        <dbReference type="ARBA" id="ARBA00022475"/>
    </source>
</evidence>